<dbReference type="CDD" id="cd01745">
    <property type="entry name" value="GATase1_2"/>
    <property type="match status" value="1"/>
</dbReference>
<reference evidence="1 2" key="1">
    <citation type="submission" date="2023-04" db="EMBL/GenBank/DDBJ databases">
        <authorList>
            <person name="Hsu D."/>
        </authorList>
    </citation>
    <scope>NUCLEOTIDE SEQUENCE [LARGE SCALE GENOMIC DNA]</scope>
    <source>
        <strain evidence="1 2">MK1</strain>
    </source>
</reference>
<dbReference type="Proteomes" id="UP001329915">
    <property type="component" value="Chromosome"/>
</dbReference>
<proteinExistence type="predicted"/>
<sequence length="244" mass="27336">MKPIIGISCGIQNIKYYQNCQEKDTCWILPTHYVKAVISAGGIPIILPYVREKEEIIYAINGLIISGGGDISPEVYCKERHLKTYDCNIERDTFEIDLVKLAIEYNIPTLAICRGMQILNVTLGGTLNQHIPEQMPSTVCHWQKDSEQSGTHQIDILSDKLAKAMHVNPGESVKVNSFHHQSVARIGSNLTVAAKSKDGIIEGLENEHHDWMLGVQWHPELIGNGNTTQKHLFETLIEQASQQK</sequence>
<dbReference type="PROSITE" id="PS51273">
    <property type="entry name" value="GATASE_TYPE_1"/>
    <property type="match status" value="1"/>
</dbReference>
<dbReference type="Gene3D" id="3.40.50.880">
    <property type="match status" value="1"/>
</dbReference>
<dbReference type="InterPro" id="IPR011697">
    <property type="entry name" value="Peptidase_C26"/>
</dbReference>
<dbReference type="SUPFAM" id="SSF52317">
    <property type="entry name" value="Class I glutamine amidotransferase-like"/>
    <property type="match status" value="1"/>
</dbReference>
<protein>
    <submittedName>
        <fullName evidence="1">Gamma-glutamyl-gamma-aminobutyrate hydrolase family protein</fullName>
    </submittedName>
</protein>
<dbReference type="InterPro" id="IPR029062">
    <property type="entry name" value="Class_I_gatase-like"/>
</dbReference>
<dbReference type="AlphaFoldDB" id="A0AAU0UMC2"/>
<keyword evidence="2" id="KW-1185">Reference proteome</keyword>
<dbReference type="GO" id="GO:0016811">
    <property type="term" value="F:hydrolase activity, acting on carbon-nitrogen (but not peptide) bonds, in linear amides"/>
    <property type="evidence" value="ECO:0007669"/>
    <property type="project" value="InterPro"/>
</dbReference>
<organism evidence="1 2">
    <name type="scientific">Metallumcola ferriviriculae</name>
    <dbReference type="NCBI Taxonomy" id="3039180"/>
    <lineage>
        <taxon>Bacteria</taxon>
        <taxon>Bacillati</taxon>
        <taxon>Bacillota</taxon>
        <taxon>Clostridia</taxon>
        <taxon>Neomoorellales</taxon>
        <taxon>Desulfitibacteraceae</taxon>
        <taxon>Metallumcola</taxon>
    </lineage>
</organism>
<dbReference type="RefSeq" id="WP_366924220.1">
    <property type="nucleotide sequence ID" value="NZ_CP121694.1"/>
</dbReference>
<dbReference type="EMBL" id="CP121694">
    <property type="protein sequence ID" value="WRO21376.1"/>
    <property type="molecule type" value="Genomic_DNA"/>
</dbReference>
<evidence type="ECO:0000313" key="1">
    <source>
        <dbReference type="EMBL" id="WRO21376.1"/>
    </source>
</evidence>
<gene>
    <name evidence="1" type="ORF">MFMK1_001184</name>
</gene>
<evidence type="ECO:0000313" key="2">
    <source>
        <dbReference type="Proteomes" id="UP001329915"/>
    </source>
</evidence>
<dbReference type="KEGG" id="dbc:MFMK1_001184"/>
<dbReference type="PANTHER" id="PTHR43235">
    <property type="entry name" value="GLUTAMINE AMIDOTRANSFERASE PB2B2.05-RELATED"/>
    <property type="match status" value="1"/>
</dbReference>
<dbReference type="Pfam" id="PF07722">
    <property type="entry name" value="Peptidase_C26"/>
    <property type="match status" value="1"/>
</dbReference>
<keyword evidence="1" id="KW-0378">Hydrolase</keyword>
<dbReference type="PANTHER" id="PTHR43235:SF1">
    <property type="entry name" value="GLUTAMINE AMIDOTRANSFERASE PB2B2.05-RELATED"/>
    <property type="match status" value="1"/>
</dbReference>
<accession>A0AAU0UMC2</accession>
<dbReference type="InterPro" id="IPR044668">
    <property type="entry name" value="PuuD-like"/>
</dbReference>
<name>A0AAU0UMC2_9FIRM</name>
<dbReference type="GO" id="GO:0005829">
    <property type="term" value="C:cytosol"/>
    <property type="evidence" value="ECO:0007669"/>
    <property type="project" value="TreeGrafter"/>
</dbReference>